<gene>
    <name evidence="3" type="ORF">UFOVP402_11</name>
</gene>
<dbReference type="PANTHER" id="PTHR11927">
    <property type="entry name" value="GALACTOSIDE 2-L-FUCOSYLTRANSFERASE"/>
    <property type="match status" value="1"/>
</dbReference>
<reference evidence="3" key="1">
    <citation type="submission" date="2020-04" db="EMBL/GenBank/DDBJ databases">
        <authorList>
            <person name="Chiriac C."/>
            <person name="Salcher M."/>
            <person name="Ghai R."/>
            <person name="Kavagutti S V."/>
        </authorList>
    </citation>
    <scope>NUCLEOTIDE SEQUENCE</scope>
</reference>
<evidence type="ECO:0000313" key="3">
    <source>
        <dbReference type="EMBL" id="CAB4140198.1"/>
    </source>
</evidence>
<dbReference type="InterPro" id="IPR002516">
    <property type="entry name" value="Glyco_trans_11"/>
</dbReference>
<protein>
    <submittedName>
        <fullName evidence="3">Fut1_Fut2_like domain containing protein</fullName>
    </submittedName>
</protein>
<dbReference type="EMBL" id="LR796374">
    <property type="protein sequence ID" value="CAB4140198.1"/>
    <property type="molecule type" value="Genomic_DNA"/>
</dbReference>
<keyword evidence="1" id="KW-0328">Glycosyltransferase</keyword>
<dbReference type="GO" id="GO:0008107">
    <property type="term" value="F:galactoside 2-alpha-L-fucosyltransferase activity"/>
    <property type="evidence" value="ECO:0007669"/>
    <property type="project" value="InterPro"/>
</dbReference>
<dbReference type="CDD" id="cd11301">
    <property type="entry name" value="Fut1_Fut2_like"/>
    <property type="match status" value="1"/>
</dbReference>
<dbReference type="GO" id="GO:0016020">
    <property type="term" value="C:membrane"/>
    <property type="evidence" value="ECO:0007669"/>
    <property type="project" value="InterPro"/>
</dbReference>
<name>A0A6J5M0K6_9CAUD</name>
<dbReference type="GO" id="GO:0005975">
    <property type="term" value="P:carbohydrate metabolic process"/>
    <property type="evidence" value="ECO:0007669"/>
    <property type="project" value="InterPro"/>
</dbReference>
<dbReference type="Pfam" id="PF01531">
    <property type="entry name" value="Glyco_transf_11"/>
    <property type="match status" value="1"/>
</dbReference>
<dbReference type="PANTHER" id="PTHR11927:SF9">
    <property type="entry name" value="L-FUCOSYLTRANSFERASE"/>
    <property type="match status" value="1"/>
</dbReference>
<sequence>MVTSLSIGTGGLGRFGNQLWTIAGVIGIASRNLQEYAFPHWKNHDNALFGSEVTDFEQELVTPLPRIPDGLEWHEYGYFWGYREIKLMHKHTSINAHLQSPKFFEHCIDAVRQRLAFKNEPEPNDYCAIHYRAGDYIDDPNAYHPRQSTEYYLQAIGRMPAFTRYIVFSDDIEAAKSRLNGLNAIYRQGHYLEDFKMMKQCKHFIIANSSFSAMAALLADQPGKIVVAPKQWFGPGLGISARDIYHKDWIVV</sequence>
<evidence type="ECO:0000256" key="1">
    <source>
        <dbReference type="ARBA" id="ARBA00022676"/>
    </source>
</evidence>
<organism evidence="3">
    <name type="scientific">uncultured Caudovirales phage</name>
    <dbReference type="NCBI Taxonomy" id="2100421"/>
    <lineage>
        <taxon>Viruses</taxon>
        <taxon>Duplodnaviria</taxon>
        <taxon>Heunggongvirae</taxon>
        <taxon>Uroviricota</taxon>
        <taxon>Caudoviricetes</taxon>
        <taxon>Peduoviridae</taxon>
        <taxon>Maltschvirus</taxon>
        <taxon>Maltschvirus maltsch</taxon>
    </lineage>
</organism>
<evidence type="ECO:0000256" key="2">
    <source>
        <dbReference type="ARBA" id="ARBA00022679"/>
    </source>
</evidence>
<keyword evidence="2" id="KW-0808">Transferase</keyword>
<proteinExistence type="predicted"/>
<accession>A0A6J5M0K6</accession>